<feature type="compositionally biased region" description="Low complexity" evidence="1">
    <location>
        <begin position="180"/>
        <end position="191"/>
    </location>
</feature>
<dbReference type="PANTHER" id="PTHR23005">
    <property type="entry name" value="RETINITIS PIGMENTOSA 1 PROTEIN"/>
    <property type="match status" value="1"/>
</dbReference>
<dbReference type="GO" id="GO:0060041">
    <property type="term" value="P:retina development in camera-type eye"/>
    <property type="evidence" value="ECO:0007669"/>
    <property type="project" value="TreeGrafter"/>
</dbReference>
<dbReference type="GO" id="GO:0005930">
    <property type="term" value="C:axoneme"/>
    <property type="evidence" value="ECO:0007669"/>
    <property type="project" value="TreeGrafter"/>
</dbReference>
<keyword evidence="3" id="KW-1185">Reference proteome</keyword>
<dbReference type="AlphaFoldDB" id="A0AA47NRD4"/>
<dbReference type="GO" id="GO:0035082">
    <property type="term" value="P:axoneme assembly"/>
    <property type="evidence" value="ECO:0007669"/>
    <property type="project" value="TreeGrafter"/>
</dbReference>
<sequence length="397" mass="44928">MFNQGLETKKTATHSRTYSSTNRSTRHSVSSDKSLPDGRNYPEHVDSKPNPSEAIIDDDIEKRVVINEDGSLSMEMKVRFRLLNDETLQWSTQVTKNGGPKSCEYLQGRSHYFQQSSLESCSELECVVSACEEQEAYIAQRYQRHMEEAHCTHCCVQCQEYHNWTNQPIPEAQEGSRHITSSSSNSSTHTTVCRRTKVKNTSLSSEEGGGQVVETETWMESAVDTVDTIEYCTIKSDVSPQRFKGRSSVVKEVDSAEEIPERLTLVPSQSGQMCGPLSLVSWREERAGSAISASSLILASLTEDHDNEEDNLPTGVSRSDLCTRNRRRSKWMKCWMKGKVLKWQVKTECQVPCHIGQTPLLDPQKHLSFHQNQVMMQTEHQATHHKDQGPQLITMTL</sequence>
<proteinExistence type="predicted"/>
<feature type="compositionally biased region" description="Low complexity" evidence="1">
    <location>
        <begin position="14"/>
        <end position="23"/>
    </location>
</feature>
<accession>A0AA47NRD4</accession>
<organism evidence="2 3">
    <name type="scientific">Merluccius polli</name>
    <name type="common">Benguela hake</name>
    <name type="synonym">Merluccius cadenati</name>
    <dbReference type="NCBI Taxonomy" id="89951"/>
    <lineage>
        <taxon>Eukaryota</taxon>
        <taxon>Metazoa</taxon>
        <taxon>Chordata</taxon>
        <taxon>Craniata</taxon>
        <taxon>Vertebrata</taxon>
        <taxon>Euteleostomi</taxon>
        <taxon>Actinopterygii</taxon>
        <taxon>Neopterygii</taxon>
        <taxon>Teleostei</taxon>
        <taxon>Neoteleostei</taxon>
        <taxon>Acanthomorphata</taxon>
        <taxon>Zeiogadaria</taxon>
        <taxon>Gadariae</taxon>
        <taxon>Gadiformes</taxon>
        <taxon>Gadoidei</taxon>
        <taxon>Merlucciidae</taxon>
        <taxon>Merluccius</taxon>
    </lineage>
</organism>
<evidence type="ECO:0000313" key="2">
    <source>
        <dbReference type="EMBL" id="KAK0135526.1"/>
    </source>
</evidence>
<dbReference type="EMBL" id="JAOPHQ010005419">
    <property type="protein sequence ID" value="KAK0135526.1"/>
    <property type="molecule type" value="Genomic_DNA"/>
</dbReference>
<dbReference type="Proteomes" id="UP001174136">
    <property type="component" value="Unassembled WGS sequence"/>
</dbReference>
<name>A0AA47NRD4_MERPO</name>
<dbReference type="PANTHER" id="PTHR23005:SF3">
    <property type="entry name" value="RETINITIS PIGMENTOSA 1-LIKE 1 PROTEIN"/>
    <property type="match status" value="1"/>
</dbReference>
<gene>
    <name evidence="2" type="primary">RP1_3</name>
    <name evidence="2" type="ORF">N1851_028602</name>
</gene>
<evidence type="ECO:0000313" key="3">
    <source>
        <dbReference type="Proteomes" id="UP001174136"/>
    </source>
</evidence>
<feature type="compositionally biased region" description="Basic and acidic residues" evidence="1">
    <location>
        <begin position="34"/>
        <end position="47"/>
    </location>
</feature>
<reference evidence="2" key="1">
    <citation type="journal article" date="2023" name="Front. Mar. Sci.">
        <title>A new Merluccius polli reference genome to investigate the effects of global change in West African waters.</title>
        <authorList>
            <person name="Mateo J.L."/>
            <person name="Blanco-Fernandez C."/>
            <person name="Garcia-Vazquez E."/>
            <person name="Machado-Schiaffino G."/>
        </authorList>
    </citation>
    <scope>NUCLEOTIDE SEQUENCE</scope>
    <source>
        <strain evidence="2">C29</strain>
        <tissue evidence="2">Fin</tissue>
    </source>
</reference>
<comment type="caution">
    <text evidence="2">The sequence shown here is derived from an EMBL/GenBank/DDBJ whole genome shotgun (WGS) entry which is preliminary data.</text>
</comment>
<feature type="region of interest" description="Disordered" evidence="1">
    <location>
        <begin position="172"/>
        <end position="212"/>
    </location>
</feature>
<evidence type="ECO:0000256" key="1">
    <source>
        <dbReference type="SAM" id="MobiDB-lite"/>
    </source>
</evidence>
<dbReference type="GO" id="GO:0042461">
    <property type="term" value="P:photoreceptor cell development"/>
    <property type="evidence" value="ECO:0007669"/>
    <property type="project" value="TreeGrafter"/>
</dbReference>
<protein>
    <submittedName>
        <fullName evidence="2">Oxygen-regulated protein 1</fullName>
    </submittedName>
</protein>
<feature type="region of interest" description="Disordered" evidence="1">
    <location>
        <begin position="1"/>
        <end position="54"/>
    </location>
</feature>